<reference evidence="1" key="1">
    <citation type="submission" date="2019-04" db="EMBL/GenBank/DDBJ databases">
        <authorList>
            <person name="Alioto T."/>
            <person name="Alioto T."/>
        </authorList>
    </citation>
    <scope>NUCLEOTIDE SEQUENCE [LARGE SCALE GENOMIC DNA]</scope>
</reference>
<dbReference type="EMBL" id="CABDUW010000037">
    <property type="protein sequence ID" value="VTJ54402.1"/>
    <property type="molecule type" value="Genomic_DNA"/>
</dbReference>
<organism evidence="1 2">
    <name type="scientific">Marmota monax</name>
    <name type="common">Woodchuck</name>
    <dbReference type="NCBI Taxonomy" id="9995"/>
    <lineage>
        <taxon>Eukaryota</taxon>
        <taxon>Metazoa</taxon>
        <taxon>Chordata</taxon>
        <taxon>Craniata</taxon>
        <taxon>Vertebrata</taxon>
        <taxon>Euteleostomi</taxon>
        <taxon>Mammalia</taxon>
        <taxon>Eutheria</taxon>
        <taxon>Euarchontoglires</taxon>
        <taxon>Glires</taxon>
        <taxon>Rodentia</taxon>
        <taxon>Sciuromorpha</taxon>
        <taxon>Sciuridae</taxon>
        <taxon>Xerinae</taxon>
        <taxon>Marmotini</taxon>
        <taxon>Marmota</taxon>
    </lineage>
</organism>
<feature type="non-terminal residue" evidence="1">
    <location>
        <position position="1"/>
    </location>
</feature>
<proteinExistence type="predicted"/>
<feature type="non-terminal residue" evidence="1">
    <location>
        <position position="63"/>
    </location>
</feature>
<name>A0A5E4ACS1_MARMO</name>
<protein>
    <submittedName>
        <fullName evidence="1">Uncharacterized protein</fullName>
    </submittedName>
</protein>
<dbReference type="AlphaFoldDB" id="A0A5E4ACS1"/>
<accession>A0A5E4ACS1</accession>
<keyword evidence="2" id="KW-1185">Reference proteome</keyword>
<evidence type="ECO:0000313" key="1">
    <source>
        <dbReference type="EMBL" id="VTJ54402.1"/>
    </source>
</evidence>
<comment type="caution">
    <text evidence="1">The sequence shown here is derived from an EMBL/GenBank/DDBJ whole genome shotgun (WGS) entry which is preliminary data.</text>
</comment>
<sequence length="63" mass="7011">HVGPGDKELYLSKKKHRCFCIIKFTTNTAGKVVPGSMVMLKTMVCTRADHSAGTEKDVEWSLE</sequence>
<evidence type="ECO:0000313" key="2">
    <source>
        <dbReference type="Proteomes" id="UP000335636"/>
    </source>
</evidence>
<gene>
    <name evidence="1" type="ORF">MONAX_5E017114</name>
</gene>
<dbReference type="Proteomes" id="UP000335636">
    <property type="component" value="Unassembled WGS sequence"/>
</dbReference>